<reference evidence="1 2" key="1">
    <citation type="submission" date="2022-04" db="EMBL/GenBank/DDBJ databases">
        <title>Mechanism of arsenic methylation and mitigation arsenic toxicity by Bacillus sp. LH14 from an Arsenic-Contaminated Paddy Soil.</title>
        <authorList>
            <person name="Wang D."/>
        </authorList>
    </citation>
    <scope>NUCLEOTIDE SEQUENCE [LARGE SCALE GENOMIC DNA]</scope>
    <source>
        <strain evidence="1 2">LH14</strain>
    </source>
</reference>
<protein>
    <submittedName>
        <fullName evidence="1">NAD(FAD)-utilizing dehydrogenase</fullName>
    </submittedName>
</protein>
<evidence type="ECO:0000313" key="2">
    <source>
        <dbReference type="Proteomes" id="UP000830639"/>
    </source>
</evidence>
<proteinExistence type="predicted"/>
<dbReference type="EMBL" id="CP096034">
    <property type="protein sequence ID" value="UPM56088.1"/>
    <property type="molecule type" value="Genomic_DNA"/>
</dbReference>
<evidence type="ECO:0000313" key="1">
    <source>
        <dbReference type="EMBL" id="UPM56088.1"/>
    </source>
</evidence>
<sequence>MYDITIIGSGVSSIFLAYTLLQSNQKVLILEKGRSLEERACAIDKGGICNCDVCGKYYGFAGLGKSEGKFNYSSNFGGELAQKVGRENLEQLMKEVDDLLCLFGGDSVQKYSTVNEILAKKAEDCNLHMITTEVRHLGTRLSTEIFERLYHELTSRIDIRFEVDVRDIKKENHRFYLDTNLGKFESKNVVFATGRSGTEWLNEQCAFLGVKQGRTRLDLGIRVEMKEQQLRSILQDTFETKLAFEYDELISTTYCMNPKGRIVRKFQEGLVMPDGQNFKEKETGTTNLNFTLFTPKYFTSLKEANLYANKIIGEINNGLDRIVVQRLGDLLKGEPTTNVKMEKNSIKPTLDADCGDLKNEVPNLYLNILQGFLNQLEEFIGETIDEDTLLYGMDGKFYSPIIETNSNFQTSIEGLFVIGDCSGVTHSLSQAAASGIYLGKVLANKDQYCIN</sequence>
<organism evidence="1 2">
    <name type="scientific">Gottfriedia acidiceleris</name>
    <dbReference type="NCBI Taxonomy" id="371036"/>
    <lineage>
        <taxon>Bacteria</taxon>
        <taxon>Bacillati</taxon>
        <taxon>Bacillota</taxon>
        <taxon>Bacilli</taxon>
        <taxon>Bacillales</taxon>
        <taxon>Bacillaceae</taxon>
        <taxon>Gottfriedia</taxon>
    </lineage>
</organism>
<gene>
    <name evidence="1" type="ORF">MY490_09740</name>
</gene>
<accession>A0ABY4JTF8</accession>
<dbReference type="PIRSF" id="PIRSF038984">
    <property type="entry name" value="FAD_binding_protein"/>
    <property type="match status" value="1"/>
</dbReference>
<dbReference type="InterPro" id="IPR028348">
    <property type="entry name" value="FAD-binding_protein"/>
</dbReference>
<dbReference type="PANTHER" id="PTHR43106">
    <property type="entry name" value="DEHYDROGENASE-RELATED"/>
    <property type="match status" value="1"/>
</dbReference>
<dbReference type="InterPro" id="IPR036188">
    <property type="entry name" value="FAD/NAD-bd_sf"/>
</dbReference>
<keyword evidence="2" id="KW-1185">Reference proteome</keyword>
<name>A0ABY4JTF8_9BACI</name>
<dbReference type="SUPFAM" id="SSF51905">
    <property type="entry name" value="FAD/NAD(P)-binding domain"/>
    <property type="match status" value="1"/>
</dbReference>
<dbReference type="RefSeq" id="WP_248269004.1">
    <property type="nucleotide sequence ID" value="NZ_CP096034.1"/>
</dbReference>
<dbReference type="Proteomes" id="UP000830639">
    <property type="component" value="Chromosome"/>
</dbReference>
<dbReference type="Gene3D" id="3.50.50.60">
    <property type="entry name" value="FAD/NAD(P)-binding domain"/>
    <property type="match status" value="1"/>
</dbReference>
<dbReference type="PANTHER" id="PTHR43106:SF1">
    <property type="entry name" value="DEHYDROGENASE-RELATED"/>
    <property type="match status" value="1"/>
</dbReference>